<evidence type="ECO:0000313" key="2">
    <source>
        <dbReference type="Proteomes" id="UP000239757"/>
    </source>
</evidence>
<proteinExistence type="predicted"/>
<dbReference type="AlphaFoldDB" id="A0A2P5WQY8"/>
<organism evidence="1 2">
    <name type="scientific">Gossypium barbadense</name>
    <name type="common">Sea Island cotton</name>
    <name type="synonym">Hibiscus barbadensis</name>
    <dbReference type="NCBI Taxonomy" id="3634"/>
    <lineage>
        <taxon>Eukaryota</taxon>
        <taxon>Viridiplantae</taxon>
        <taxon>Streptophyta</taxon>
        <taxon>Embryophyta</taxon>
        <taxon>Tracheophyta</taxon>
        <taxon>Spermatophyta</taxon>
        <taxon>Magnoliopsida</taxon>
        <taxon>eudicotyledons</taxon>
        <taxon>Gunneridae</taxon>
        <taxon>Pentapetalae</taxon>
        <taxon>rosids</taxon>
        <taxon>malvids</taxon>
        <taxon>Malvales</taxon>
        <taxon>Malvaceae</taxon>
        <taxon>Malvoideae</taxon>
        <taxon>Gossypium</taxon>
    </lineage>
</organism>
<name>A0A2P5WQY8_GOSBA</name>
<dbReference type="EMBL" id="KZ666790">
    <property type="protein sequence ID" value="PPR93502.1"/>
    <property type="molecule type" value="Genomic_DNA"/>
</dbReference>
<reference evidence="1 2" key="1">
    <citation type="submission" date="2015-01" db="EMBL/GenBank/DDBJ databases">
        <title>Genome of allotetraploid Gossypium barbadense reveals genomic plasticity and fiber elongation in cotton evolution.</title>
        <authorList>
            <person name="Chen X."/>
            <person name="Liu X."/>
            <person name="Zhao B."/>
            <person name="Zheng H."/>
            <person name="Hu Y."/>
            <person name="Lu G."/>
            <person name="Yang C."/>
            <person name="Chen J."/>
            <person name="Shan C."/>
            <person name="Zhang L."/>
            <person name="Zhou Y."/>
            <person name="Wang L."/>
            <person name="Guo W."/>
            <person name="Bai Y."/>
            <person name="Ruan J."/>
            <person name="Shangguan X."/>
            <person name="Mao Y."/>
            <person name="Jiang J."/>
            <person name="Zhu Y."/>
            <person name="Lei J."/>
            <person name="Kang H."/>
            <person name="Chen S."/>
            <person name="He X."/>
            <person name="Wang R."/>
            <person name="Wang Y."/>
            <person name="Chen J."/>
            <person name="Wang L."/>
            <person name="Yu S."/>
            <person name="Wang B."/>
            <person name="Wei J."/>
            <person name="Song S."/>
            <person name="Lu X."/>
            <person name="Gao Z."/>
            <person name="Gu W."/>
            <person name="Deng X."/>
            <person name="Ma D."/>
            <person name="Wang S."/>
            <person name="Liang W."/>
            <person name="Fang L."/>
            <person name="Cai C."/>
            <person name="Zhu X."/>
            <person name="Zhou B."/>
            <person name="Zhang Y."/>
            <person name="Chen Z."/>
            <person name="Xu S."/>
            <person name="Zhu R."/>
            <person name="Wang S."/>
            <person name="Zhang T."/>
            <person name="Zhao G."/>
        </authorList>
    </citation>
    <scope>NUCLEOTIDE SEQUENCE [LARGE SCALE GENOMIC DNA]</scope>
    <source>
        <strain evidence="2">cv. Xinhai21</strain>
        <tissue evidence="1">Leaf</tissue>
    </source>
</reference>
<evidence type="ECO:0000313" key="1">
    <source>
        <dbReference type="EMBL" id="PPR93502.1"/>
    </source>
</evidence>
<gene>
    <name evidence="1" type="ORF">GOBAR_AA27168</name>
</gene>
<protein>
    <submittedName>
        <fullName evidence="1">Uncharacterized protein</fullName>
    </submittedName>
</protein>
<accession>A0A2P5WQY8</accession>
<sequence>MRVEKDTPAVVEVFIEKLGHTAVGHARVLSFQPVHFVVFEIGRIGVHGHVARPCRSLLASPTPVYAGAPPCYFDRLDHGRWARSCRSPMLLWQDCPWPRRTVVATLSNPVLGKHFCSIFTRSCCIPWYVHSLQHARVPCRVVLEILCSVTQLVN</sequence>
<dbReference type="Proteomes" id="UP000239757">
    <property type="component" value="Unassembled WGS sequence"/>
</dbReference>